<name>R4TGB6_9CAUD</name>
<organism evidence="1 2">
    <name type="scientific">Haloarcula hispanica tailed virus 1</name>
    <dbReference type="NCBI Taxonomy" id="1273750"/>
    <lineage>
        <taxon>Viruses</taxon>
        <taxon>Duplodnaviria</taxon>
        <taxon>Heunggongvirae</taxon>
        <taxon>Uroviricota</taxon>
        <taxon>Caudoviricetes</taxon>
        <taxon>Madisaviridae</taxon>
        <taxon>Clampvirus</taxon>
        <taxon>Clampvirus italiense</taxon>
        <taxon>Clampvirus HHTV1</taxon>
    </lineage>
</organism>
<sequence>MGSRYTAYEPGDTIPVEVTDSSEAGDLVEVAGEGESFTQVQAATDDAAALGMLVSSDGTTDSAVKVFKPVLYLNPEGSYTASAGDLVAERAGGTVSDTLGDGTTAVTRSDAYGIVMATNVRSLHIGDRVAVALYR</sequence>
<reference evidence="1 2" key="1">
    <citation type="submission" date="2012-12" db="EMBL/GenBank/DDBJ databases">
        <authorList>
            <person name="Sencilo A."/>
            <person name="Jacobs-Sera D."/>
            <person name="Russell D.A."/>
            <person name="Ko C."/>
            <person name="Atanasova N."/>
            <person name="Osterlund E."/>
            <person name="Oksanen H.M."/>
            <person name="Bamford D.H."/>
            <person name="Hatfull G.F."/>
            <person name="Roine E."/>
            <person name="Hendrix R.W."/>
        </authorList>
    </citation>
    <scope>NUCLEOTIDE SEQUENCE [LARGE SCALE GENOMIC DNA]</scope>
</reference>
<dbReference type="EMBL" id="KC292025">
    <property type="protein sequence ID" value="AGM11276.1"/>
    <property type="molecule type" value="Genomic_DNA"/>
</dbReference>
<evidence type="ECO:0000313" key="1">
    <source>
        <dbReference type="EMBL" id="AGM11276.1"/>
    </source>
</evidence>
<dbReference type="GeneID" id="16194234"/>
<gene>
    <name evidence="1" type="primary">20</name>
    <name evidence="1" type="ORF">HHTV1_20</name>
</gene>
<protein>
    <submittedName>
        <fullName evidence="1">Uncharacterized protein</fullName>
    </submittedName>
</protein>
<keyword evidence="2" id="KW-1185">Reference proteome</keyword>
<dbReference type="Proteomes" id="UP000203449">
    <property type="component" value="Segment"/>
</dbReference>
<evidence type="ECO:0000313" key="2">
    <source>
        <dbReference type="Proteomes" id="UP000203449"/>
    </source>
</evidence>
<dbReference type="RefSeq" id="YP_008058710.1">
    <property type="nucleotide sequence ID" value="NC_021322.1"/>
</dbReference>
<dbReference type="KEGG" id="vg:16194234"/>
<proteinExistence type="predicted"/>
<accession>R4TGB6</accession>